<evidence type="ECO:0000313" key="5">
    <source>
        <dbReference type="Proteomes" id="UP001299546"/>
    </source>
</evidence>
<sequence length="74" mass="7792">QVVQEGQDGTTTTTTTYDVDSTTGTLSNPQVTQSTTAPINKIVEYGPVEGTIVYQPDTNLPYGETETIPGTPGD</sequence>
<feature type="compositionally biased region" description="Low complexity" evidence="2">
    <location>
        <begin position="1"/>
        <end position="25"/>
    </location>
</feature>
<proteinExistence type="predicted"/>
<dbReference type="Pfam" id="PF07501">
    <property type="entry name" value="G5"/>
    <property type="match status" value="1"/>
</dbReference>
<keyword evidence="1" id="KW-0732">Signal</keyword>
<dbReference type="EMBL" id="JAJCIS010000074">
    <property type="protein sequence ID" value="MCB7389613.1"/>
    <property type="molecule type" value="Genomic_DNA"/>
</dbReference>
<organism evidence="4 5">
    <name type="scientific">Bariatricus massiliensis</name>
    <dbReference type="NCBI Taxonomy" id="1745713"/>
    <lineage>
        <taxon>Bacteria</taxon>
        <taxon>Bacillati</taxon>
        <taxon>Bacillota</taxon>
        <taxon>Clostridia</taxon>
        <taxon>Lachnospirales</taxon>
        <taxon>Lachnospiraceae</taxon>
        <taxon>Bariatricus</taxon>
    </lineage>
</organism>
<protein>
    <submittedName>
        <fullName evidence="4">G5 domain-containing protein</fullName>
    </submittedName>
</protein>
<reference evidence="4 5" key="1">
    <citation type="submission" date="2021-10" db="EMBL/GenBank/DDBJ databases">
        <title>Collection of gut derived symbiotic bacterial strains cultured from healthy donors.</title>
        <authorList>
            <person name="Lin H."/>
            <person name="Littmann E."/>
            <person name="Kohout C."/>
            <person name="Pamer E.G."/>
        </authorList>
    </citation>
    <scope>NUCLEOTIDE SEQUENCE [LARGE SCALE GENOMIC DNA]</scope>
    <source>
        <strain evidence="4 5">DFI.1.165</strain>
    </source>
</reference>
<comment type="caution">
    <text evidence="4">The sequence shown here is derived from an EMBL/GenBank/DDBJ whole genome shotgun (WGS) entry which is preliminary data.</text>
</comment>
<dbReference type="RefSeq" id="WP_227184001.1">
    <property type="nucleotide sequence ID" value="NZ_JAJCIS010000074.1"/>
</dbReference>
<evidence type="ECO:0000313" key="4">
    <source>
        <dbReference type="EMBL" id="MCB7389613.1"/>
    </source>
</evidence>
<feature type="non-terminal residue" evidence="4">
    <location>
        <position position="1"/>
    </location>
</feature>
<feature type="region of interest" description="Disordered" evidence="2">
    <location>
        <begin position="1"/>
        <end position="32"/>
    </location>
</feature>
<evidence type="ECO:0000259" key="3">
    <source>
        <dbReference type="PROSITE" id="PS51109"/>
    </source>
</evidence>
<feature type="non-terminal residue" evidence="4">
    <location>
        <position position="74"/>
    </location>
</feature>
<dbReference type="Proteomes" id="UP001299546">
    <property type="component" value="Unassembled WGS sequence"/>
</dbReference>
<evidence type="ECO:0000256" key="1">
    <source>
        <dbReference type="ARBA" id="ARBA00022729"/>
    </source>
</evidence>
<dbReference type="Gene3D" id="2.20.230.30">
    <property type="match status" value="1"/>
</dbReference>
<accession>A0ABS8DMD0</accession>
<gene>
    <name evidence="4" type="ORF">LIZ65_20260</name>
</gene>
<feature type="domain" description="G5" evidence="3">
    <location>
        <begin position="1"/>
        <end position="49"/>
    </location>
</feature>
<evidence type="ECO:0000256" key="2">
    <source>
        <dbReference type="SAM" id="MobiDB-lite"/>
    </source>
</evidence>
<name>A0ABS8DMD0_9FIRM</name>
<dbReference type="InterPro" id="IPR011098">
    <property type="entry name" value="G5_dom"/>
</dbReference>
<dbReference type="PROSITE" id="PS51109">
    <property type="entry name" value="G5"/>
    <property type="match status" value="1"/>
</dbReference>
<keyword evidence="5" id="KW-1185">Reference proteome</keyword>